<proteinExistence type="predicted"/>
<reference evidence="2 3" key="1">
    <citation type="journal article" date="2023" name="Plants (Basel)">
        <title>Bridging the Gap: Combining Genomics and Transcriptomics Approaches to Understand Stylosanthes scabra, an Orphan Legume from the Brazilian Caatinga.</title>
        <authorList>
            <person name="Ferreira-Neto J.R.C."/>
            <person name="da Silva M.D."/>
            <person name="Binneck E."/>
            <person name="de Melo N.F."/>
            <person name="da Silva R.H."/>
            <person name="de Melo A.L.T.M."/>
            <person name="Pandolfi V."/>
            <person name="Bustamante F.O."/>
            <person name="Brasileiro-Vidal A.C."/>
            <person name="Benko-Iseppon A.M."/>
        </authorList>
    </citation>
    <scope>NUCLEOTIDE SEQUENCE [LARGE SCALE GENOMIC DNA]</scope>
    <source>
        <tissue evidence="2">Leaves</tissue>
    </source>
</reference>
<protein>
    <submittedName>
        <fullName evidence="2">Uncharacterized protein</fullName>
    </submittedName>
</protein>
<sequence>MGTILYSLTYYLIRSGALAARRVRNPARIFDITVLIHSIILSEDIQVDEIITEQIYKFVNKTGIRTKLPFMGVIKCLCDEKKVSIPEDTMIPVEPHINSKWMERVRRERTGQRETLPPEQQNEEAAEIPQAP</sequence>
<evidence type="ECO:0000313" key="2">
    <source>
        <dbReference type="EMBL" id="MED6177277.1"/>
    </source>
</evidence>
<comment type="caution">
    <text evidence="2">The sequence shown here is derived from an EMBL/GenBank/DDBJ whole genome shotgun (WGS) entry which is preliminary data.</text>
</comment>
<keyword evidence="3" id="KW-1185">Reference proteome</keyword>
<organism evidence="2 3">
    <name type="scientific">Stylosanthes scabra</name>
    <dbReference type="NCBI Taxonomy" id="79078"/>
    <lineage>
        <taxon>Eukaryota</taxon>
        <taxon>Viridiplantae</taxon>
        <taxon>Streptophyta</taxon>
        <taxon>Embryophyta</taxon>
        <taxon>Tracheophyta</taxon>
        <taxon>Spermatophyta</taxon>
        <taxon>Magnoliopsida</taxon>
        <taxon>eudicotyledons</taxon>
        <taxon>Gunneridae</taxon>
        <taxon>Pentapetalae</taxon>
        <taxon>rosids</taxon>
        <taxon>fabids</taxon>
        <taxon>Fabales</taxon>
        <taxon>Fabaceae</taxon>
        <taxon>Papilionoideae</taxon>
        <taxon>50 kb inversion clade</taxon>
        <taxon>dalbergioids sensu lato</taxon>
        <taxon>Dalbergieae</taxon>
        <taxon>Pterocarpus clade</taxon>
        <taxon>Stylosanthes</taxon>
    </lineage>
</organism>
<feature type="compositionally biased region" description="Basic and acidic residues" evidence="1">
    <location>
        <begin position="103"/>
        <end position="112"/>
    </location>
</feature>
<feature type="region of interest" description="Disordered" evidence="1">
    <location>
        <begin position="103"/>
        <end position="132"/>
    </location>
</feature>
<evidence type="ECO:0000256" key="1">
    <source>
        <dbReference type="SAM" id="MobiDB-lite"/>
    </source>
</evidence>
<gene>
    <name evidence="2" type="ORF">PIB30_096630</name>
</gene>
<dbReference type="Proteomes" id="UP001341840">
    <property type="component" value="Unassembled WGS sequence"/>
</dbReference>
<accession>A0ABU6VUH0</accession>
<dbReference type="EMBL" id="JASCZI010153343">
    <property type="protein sequence ID" value="MED6177277.1"/>
    <property type="molecule type" value="Genomic_DNA"/>
</dbReference>
<evidence type="ECO:0000313" key="3">
    <source>
        <dbReference type="Proteomes" id="UP001341840"/>
    </source>
</evidence>
<name>A0ABU6VUH0_9FABA</name>